<organism evidence="2 3">
    <name type="scientific">Streptomyces lycii</name>
    <dbReference type="NCBI Taxonomy" id="2654337"/>
    <lineage>
        <taxon>Bacteria</taxon>
        <taxon>Bacillati</taxon>
        <taxon>Actinomycetota</taxon>
        <taxon>Actinomycetes</taxon>
        <taxon>Kitasatosporales</taxon>
        <taxon>Streptomycetaceae</taxon>
        <taxon>Streptomyces</taxon>
    </lineage>
</organism>
<proteinExistence type="predicted"/>
<dbReference type="InterPro" id="IPR021487">
    <property type="entry name" value="DUF3140"/>
</dbReference>
<accession>A0ABQ7FKQ8</accession>
<dbReference type="PANTHER" id="PTHR40630">
    <property type="entry name" value="POSSIBLE DNA-BINDING PROTEIN"/>
    <property type="match status" value="1"/>
</dbReference>
<evidence type="ECO:0000313" key="2">
    <source>
        <dbReference type="EMBL" id="KAF4408366.1"/>
    </source>
</evidence>
<dbReference type="PANTHER" id="PTHR40630:SF1">
    <property type="entry name" value="DNA-BINDING PROTEIN"/>
    <property type="match status" value="1"/>
</dbReference>
<keyword evidence="3" id="KW-1185">Reference proteome</keyword>
<protein>
    <submittedName>
        <fullName evidence="2">DUF3140 domain-containing protein</fullName>
    </submittedName>
</protein>
<dbReference type="EMBL" id="WHPN01000276">
    <property type="protein sequence ID" value="KAF4408366.1"/>
    <property type="molecule type" value="Genomic_DNA"/>
</dbReference>
<feature type="region of interest" description="Disordered" evidence="1">
    <location>
        <begin position="65"/>
        <end position="94"/>
    </location>
</feature>
<sequence length="94" mass="10855">MTSEELAAWLRTESAAENSETVPDDSGPEKGRHVLHILQKRRTDLTDDDIKLMYRVVDTVTEQRREDLEPTAGQSHWRHRLMNIGHDPLKPPKT</sequence>
<reference evidence="2 3" key="1">
    <citation type="submission" date="2019-10" db="EMBL/GenBank/DDBJ databases">
        <title>Streptomyces tenebrisbrunneis sp.nov., an endogenous actinomycete isolated from of Lycium ruthenicum.</title>
        <authorList>
            <person name="Ma L."/>
        </authorList>
    </citation>
    <scope>NUCLEOTIDE SEQUENCE [LARGE SCALE GENOMIC DNA]</scope>
    <source>
        <strain evidence="2 3">TRM 66187</strain>
    </source>
</reference>
<gene>
    <name evidence="2" type="ORF">GCU69_14665</name>
</gene>
<feature type="region of interest" description="Disordered" evidence="1">
    <location>
        <begin position="1"/>
        <end position="32"/>
    </location>
</feature>
<evidence type="ECO:0000256" key="1">
    <source>
        <dbReference type="SAM" id="MobiDB-lite"/>
    </source>
</evidence>
<evidence type="ECO:0000313" key="3">
    <source>
        <dbReference type="Proteomes" id="UP000621266"/>
    </source>
</evidence>
<name>A0ABQ7FKQ8_9ACTN</name>
<dbReference type="Proteomes" id="UP000621266">
    <property type="component" value="Unassembled WGS sequence"/>
</dbReference>
<comment type="caution">
    <text evidence="2">The sequence shown here is derived from an EMBL/GenBank/DDBJ whole genome shotgun (WGS) entry which is preliminary data.</text>
</comment>
<dbReference type="Pfam" id="PF11338">
    <property type="entry name" value="DUF3140"/>
    <property type="match status" value="1"/>
</dbReference>